<evidence type="ECO:0000313" key="4">
    <source>
        <dbReference type="EMBL" id="GHO55101.1"/>
    </source>
</evidence>
<name>A0ABQ3UQN6_9CHLR</name>
<organism evidence="4 5">
    <name type="scientific">Ktedonobacter robiniae</name>
    <dbReference type="NCBI Taxonomy" id="2778365"/>
    <lineage>
        <taxon>Bacteria</taxon>
        <taxon>Bacillati</taxon>
        <taxon>Chloroflexota</taxon>
        <taxon>Ktedonobacteria</taxon>
        <taxon>Ktedonobacterales</taxon>
        <taxon>Ktedonobacteraceae</taxon>
        <taxon>Ktedonobacter</taxon>
    </lineage>
</organism>
<evidence type="ECO:0000313" key="5">
    <source>
        <dbReference type="Proteomes" id="UP000654345"/>
    </source>
</evidence>
<dbReference type="InterPro" id="IPR029058">
    <property type="entry name" value="AB_hydrolase_fold"/>
</dbReference>
<dbReference type="EMBL" id="BNJG01000001">
    <property type="protein sequence ID" value="GHO55101.1"/>
    <property type="molecule type" value="Genomic_DNA"/>
</dbReference>
<dbReference type="InterPro" id="IPR011042">
    <property type="entry name" value="6-blade_b-propeller_TolB-like"/>
</dbReference>
<keyword evidence="2" id="KW-0720">Serine protease</keyword>
<gene>
    <name evidence="4" type="primary">yuxL_3</name>
    <name evidence="4" type="ORF">KSB_35760</name>
</gene>
<dbReference type="Pfam" id="PF00326">
    <property type="entry name" value="Peptidase_S9"/>
    <property type="match status" value="1"/>
</dbReference>
<protein>
    <submittedName>
        <fullName evidence="4">Peptidase YuxL</fullName>
    </submittedName>
</protein>
<dbReference type="PANTHER" id="PTHR42776">
    <property type="entry name" value="SERINE PEPTIDASE S9 FAMILY MEMBER"/>
    <property type="match status" value="1"/>
</dbReference>
<dbReference type="SUPFAM" id="SSF53474">
    <property type="entry name" value="alpha/beta-Hydrolases"/>
    <property type="match status" value="1"/>
</dbReference>
<keyword evidence="1" id="KW-0378">Hydrolase</keyword>
<dbReference type="InterPro" id="IPR011659">
    <property type="entry name" value="WD40"/>
</dbReference>
<dbReference type="PANTHER" id="PTHR42776:SF27">
    <property type="entry name" value="DIPEPTIDYL PEPTIDASE FAMILY MEMBER 6"/>
    <property type="match status" value="1"/>
</dbReference>
<dbReference type="Gene3D" id="2.120.10.30">
    <property type="entry name" value="TolB, C-terminal domain"/>
    <property type="match status" value="2"/>
</dbReference>
<reference evidence="4 5" key="1">
    <citation type="journal article" date="2021" name="Int. J. Syst. Evol. Microbiol.">
        <title>Reticulibacter mediterranei gen. nov., sp. nov., within the new family Reticulibacteraceae fam. nov., and Ktedonospora formicarum gen. nov., sp. nov., Ktedonobacter robiniae sp. nov., Dictyobacter formicarum sp. nov. and Dictyobacter arantiisoli sp. nov., belonging to the class Ktedonobacteria.</title>
        <authorList>
            <person name="Yabe S."/>
            <person name="Zheng Y."/>
            <person name="Wang C.M."/>
            <person name="Sakai Y."/>
            <person name="Abe K."/>
            <person name="Yokota A."/>
            <person name="Donadio S."/>
            <person name="Cavaletti L."/>
            <person name="Monciardini P."/>
        </authorList>
    </citation>
    <scope>NUCLEOTIDE SEQUENCE [LARGE SCALE GENOMIC DNA]</scope>
    <source>
        <strain evidence="4 5">SOSP1-30</strain>
    </source>
</reference>
<evidence type="ECO:0000259" key="3">
    <source>
        <dbReference type="Pfam" id="PF00326"/>
    </source>
</evidence>
<feature type="domain" description="Peptidase S9 prolyl oligopeptidase catalytic" evidence="3">
    <location>
        <begin position="492"/>
        <end position="697"/>
    </location>
</feature>
<dbReference type="Proteomes" id="UP000654345">
    <property type="component" value="Unassembled WGS sequence"/>
</dbReference>
<dbReference type="Gene3D" id="3.40.50.1820">
    <property type="entry name" value="alpha/beta hydrolase"/>
    <property type="match status" value="1"/>
</dbReference>
<accession>A0ABQ3UQN6</accession>
<dbReference type="SUPFAM" id="SSF82171">
    <property type="entry name" value="DPP6 N-terminal domain-like"/>
    <property type="match status" value="1"/>
</dbReference>
<sequence>MHMADVIVPTRKLTHDDLWILPEMGRVALSPDGRSVVFSLALKDKASNEVLSDIYLLRLDEHGQALNEPVRLTRGGKQNNFPVWSPDSQRLLFTSNREGDKAQLWLLEMGGGEARKLTNFARGINEVAWSPDGKWIALTSAALNSDEDDVLTGRKILDEAAKKRQDEEERYRQRTIKSVWYRLDGRGMLEKRMHVFVMPAPQPGDASEQLVDPQHIRRLTTGDYDHYGIRWTPDSREISLVTNRNEDYDRTWVTDLWNIDIETGEMRCLTDSSLQVHSWSWSPDGSQAAVLAAQDMNKEGISVIRLRLIAREDSEMRTLLSDLDYDVAPTVGMRLGSPTPYQPRWSEDGKRVYFAIAEHGRVNLHAVDVEHNTQIPLTTGEHVTHYFDLLPGGHGIIYAQSQPTHPWELYRLELRDGQPSEEHRLTHLYDTLLAPVTLSEPERITYESSGGEQVEGWLLRPIGYKEGTRYPLFLHIHGGPQSAFGAGMDPFLQYCAAQGFAVFYCNPHGSTTYGEAFVRQVEGDWGGWDYQDIMRGVDECITRGIADPERLVVSGYSYGGYMTMRIIGQTDRFKAAVPMAGVSNLASFVGTSDIGFWMAFQSKGYPWDAERTAYYHDRSPLTHAGKVTTPTRIYHPENDLRCPISQSEEFYIALKLMGKVPVEFVRVPGHWHIGAEKPALMLERWEIMLDWFRRYVDIRPEEYV</sequence>
<dbReference type="Pfam" id="PF07676">
    <property type="entry name" value="PD40"/>
    <property type="match status" value="2"/>
</dbReference>
<evidence type="ECO:0000256" key="1">
    <source>
        <dbReference type="ARBA" id="ARBA00022801"/>
    </source>
</evidence>
<comment type="caution">
    <text evidence="4">The sequence shown here is derived from an EMBL/GenBank/DDBJ whole genome shotgun (WGS) entry which is preliminary data.</text>
</comment>
<evidence type="ECO:0000256" key="2">
    <source>
        <dbReference type="ARBA" id="ARBA00022825"/>
    </source>
</evidence>
<keyword evidence="2" id="KW-0645">Protease</keyword>
<proteinExistence type="predicted"/>
<dbReference type="InterPro" id="IPR001375">
    <property type="entry name" value="Peptidase_S9_cat"/>
</dbReference>
<keyword evidence="5" id="KW-1185">Reference proteome</keyword>